<feature type="domain" description="FAD-binding PCMH-type" evidence="5">
    <location>
        <begin position="72"/>
        <end position="244"/>
    </location>
</feature>
<accession>A0A0F7ZSM7</accession>
<evidence type="ECO:0000256" key="1">
    <source>
        <dbReference type="ARBA" id="ARBA00005466"/>
    </source>
</evidence>
<dbReference type="PANTHER" id="PTHR42973:SF54">
    <property type="entry name" value="FAD-BINDING PCMH-TYPE DOMAIN-CONTAINING PROTEIN"/>
    <property type="match status" value="1"/>
</dbReference>
<dbReference type="PANTHER" id="PTHR42973">
    <property type="entry name" value="BINDING OXIDOREDUCTASE, PUTATIVE (AFU_ORTHOLOGUE AFUA_1G17690)-RELATED"/>
    <property type="match status" value="1"/>
</dbReference>
<evidence type="ECO:0000256" key="4">
    <source>
        <dbReference type="ARBA" id="ARBA00023002"/>
    </source>
</evidence>
<gene>
    <name evidence="6" type="ORF">HIM_08945</name>
</gene>
<proteinExistence type="inferred from homology"/>
<keyword evidence="4" id="KW-0560">Oxidoreductase</keyword>
<dbReference type="Gene3D" id="3.30.465.10">
    <property type="match status" value="1"/>
</dbReference>
<protein>
    <recommendedName>
        <fullName evidence="5">FAD-binding PCMH-type domain-containing protein</fullName>
    </recommendedName>
</protein>
<keyword evidence="7" id="KW-1185">Reference proteome</keyword>
<evidence type="ECO:0000313" key="6">
    <source>
        <dbReference type="EMBL" id="KJZ71633.1"/>
    </source>
</evidence>
<dbReference type="EMBL" id="KQ030567">
    <property type="protein sequence ID" value="KJZ71633.1"/>
    <property type="molecule type" value="Genomic_DNA"/>
</dbReference>
<sequence length="504" mass="53292">MAPSVDDGFVASLALPAAQTADLMAELEARRPHAAGTASLACLAAQKVLGDDAVIIAPVRQSLVDVNWSQACRETPACVIQAKSAHDVATALKIVTHFQVPFAIRSAGHSPNPGWSSISQSGILIDLSLLNAVTISADKETVSLGPGGHWGQVYEALDPYGISVIGGRIPQVGVGGLMLGGGYHHFSAAYGLAADNVKNFEVVLADGTVTNANAETNSDLFWALKGGGPNFGIVTRYDVLVVALEHVPALFDAFATWQKGGAADGRGTVSLVVGLDAATLGFIYSSPQAGRPSMFSEFDAIPVLLTAVPPTNGTAASLAALLGAAVFNTKERHDYRAASSTVDAQLWKDVYYAWHKHAIAVRTSTGANQTFVIQPMTKQLVQQGINKGGNPLGLPIDDFQCWTTLIDWSNADDDETVRSVSISTSNMWRDLSTARGLGIDFLYAGDSSRDQNPLASYGSANVAKLKAVSEKYDPAQVFQILQNDGFLLRKLAGLRHHDQDAHSL</sequence>
<reference evidence="6 7" key="1">
    <citation type="journal article" date="2014" name="Genome Biol. Evol.">
        <title>Comparative genomics and transcriptomics analyses reveal divergent lifestyle features of nematode endoparasitic fungus Hirsutella minnesotensis.</title>
        <authorList>
            <person name="Lai Y."/>
            <person name="Liu K."/>
            <person name="Zhang X."/>
            <person name="Zhang X."/>
            <person name="Li K."/>
            <person name="Wang N."/>
            <person name="Shu C."/>
            <person name="Wu Y."/>
            <person name="Wang C."/>
            <person name="Bushley K.E."/>
            <person name="Xiang M."/>
            <person name="Liu X."/>
        </authorList>
    </citation>
    <scope>NUCLEOTIDE SEQUENCE [LARGE SCALE GENOMIC DNA]</scope>
    <source>
        <strain evidence="6 7">3608</strain>
    </source>
</reference>
<dbReference type="InterPro" id="IPR016169">
    <property type="entry name" value="FAD-bd_PCMH_sub2"/>
</dbReference>
<dbReference type="OrthoDB" id="2151789at2759"/>
<evidence type="ECO:0000259" key="5">
    <source>
        <dbReference type="PROSITE" id="PS51387"/>
    </source>
</evidence>
<dbReference type="GO" id="GO:0016491">
    <property type="term" value="F:oxidoreductase activity"/>
    <property type="evidence" value="ECO:0007669"/>
    <property type="project" value="UniProtKB-KW"/>
</dbReference>
<dbReference type="SUPFAM" id="SSF56176">
    <property type="entry name" value="FAD-binding/transporter-associated domain-like"/>
    <property type="match status" value="1"/>
</dbReference>
<name>A0A0F7ZSM7_9HYPO</name>
<organism evidence="6 7">
    <name type="scientific">Hirsutella minnesotensis 3608</name>
    <dbReference type="NCBI Taxonomy" id="1043627"/>
    <lineage>
        <taxon>Eukaryota</taxon>
        <taxon>Fungi</taxon>
        <taxon>Dikarya</taxon>
        <taxon>Ascomycota</taxon>
        <taxon>Pezizomycotina</taxon>
        <taxon>Sordariomycetes</taxon>
        <taxon>Hypocreomycetidae</taxon>
        <taxon>Hypocreales</taxon>
        <taxon>Ophiocordycipitaceae</taxon>
        <taxon>Hirsutella</taxon>
    </lineage>
</organism>
<dbReference type="InterPro" id="IPR016166">
    <property type="entry name" value="FAD-bd_PCMH"/>
</dbReference>
<comment type="similarity">
    <text evidence="1">Belongs to the oxygen-dependent FAD-linked oxidoreductase family.</text>
</comment>
<evidence type="ECO:0000256" key="2">
    <source>
        <dbReference type="ARBA" id="ARBA00022630"/>
    </source>
</evidence>
<keyword evidence="3" id="KW-0274">FAD</keyword>
<dbReference type="InterPro" id="IPR050416">
    <property type="entry name" value="FAD-linked_Oxidoreductase"/>
</dbReference>
<evidence type="ECO:0000256" key="3">
    <source>
        <dbReference type="ARBA" id="ARBA00022827"/>
    </source>
</evidence>
<dbReference type="PROSITE" id="PS51387">
    <property type="entry name" value="FAD_PCMH"/>
    <property type="match status" value="1"/>
</dbReference>
<dbReference type="InterPro" id="IPR006094">
    <property type="entry name" value="Oxid_FAD_bind_N"/>
</dbReference>
<dbReference type="Proteomes" id="UP000054481">
    <property type="component" value="Unassembled WGS sequence"/>
</dbReference>
<dbReference type="InterPro" id="IPR036318">
    <property type="entry name" value="FAD-bd_PCMH-like_sf"/>
</dbReference>
<dbReference type="AlphaFoldDB" id="A0A0F7ZSM7"/>
<keyword evidence="2" id="KW-0285">Flavoprotein</keyword>
<dbReference type="Pfam" id="PF01565">
    <property type="entry name" value="FAD_binding_4"/>
    <property type="match status" value="1"/>
</dbReference>
<dbReference type="GO" id="GO:0071949">
    <property type="term" value="F:FAD binding"/>
    <property type="evidence" value="ECO:0007669"/>
    <property type="project" value="InterPro"/>
</dbReference>
<evidence type="ECO:0000313" key="7">
    <source>
        <dbReference type="Proteomes" id="UP000054481"/>
    </source>
</evidence>